<organism evidence="2 3">
    <name type="scientific">Bemisia tabaci</name>
    <name type="common">Sweetpotato whitefly</name>
    <name type="synonym">Aleurodes tabaci</name>
    <dbReference type="NCBI Taxonomy" id="7038"/>
    <lineage>
        <taxon>Eukaryota</taxon>
        <taxon>Metazoa</taxon>
        <taxon>Ecdysozoa</taxon>
        <taxon>Arthropoda</taxon>
        <taxon>Hexapoda</taxon>
        <taxon>Insecta</taxon>
        <taxon>Pterygota</taxon>
        <taxon>Neoptera</taxon>
        <taxon>Paraneoptera</taxon>
        <taxon>Hemiptera</taxon>
        <taxon>Sternorrhyncha</taxon>
        <taxon>Aleyrodoidea</taxon>
        <taxon>Aleyrodidae</taxon>
        <taxon>Aleyrodinae</taxon>
        <taxon>Bemisia</taxon>
    </lineage>
</organism>
<feature type="region of interest" description="Disordered" evidence="1">
    <location>
        <begin position="257"/>
        <end position="301"/>
    </location>
</feature>
<evidence type="ECO:0000313" key="2">
    <source>
        <dbReference type="EMBL" id="CAH0383744.1"/>
    </source>
</evidence>
<proteinExistence type="predicted"/>
<reference evidence="2" key="1">
    <citation type="submission" date="2021-12" db="EMBL/GenBank/DDBJ databases">
        <authorList>
            <person name="King R."/>
        </authorList>
    </citation>
    <scope>NUCLEOTIDE SEQUENCE</scope>
</reference>
<evidence type="ECO:0000313" key="3">
    <source>
        <dbReference type="Proteomes" id="UP001152759"/>
    </source>
</evidence>
<dbReference type="Proteomes" id="UP001152759">
    <property type="component" value="Chromosome 10"/>
</dbReference>
<feature type="compositionally biased region" description="Basic and acidic residues" evidence="1">
    <location>
        <begin position="281"/>
        <end position="290"/>
    </location>
</feature>
<sequence length="301" mass="32158">MTYDDISSTSQQNHDTLSLPSSCAFDDFQVKDSSSSQCCRGYQNQSSYNSGNSAILNGNSSCYSGACLATYDGSSSSSKANHNVSSSSLIPSCGFDESQVKNISDSQSCGGHLNQSAYNCGNSASLSGNSSSYSGAYLMTYDGSSSSSQQNHDISSLPLVPPCVFDEAQCKANFNNIPPNPGVHTPEIAPSIDDLYSAYTFSNNSADLDFTLLSSDSNAHSSRFNHNDGPSLSTSPLSPLMTPHPVNFNEMISTPNKEHHFPQPSVFVPSAVPKVGQEEGPPTKKSREGWEECWTFDPENP</sequence>
<evidence type="ECO:0000256" key="1">
    <source>
        <dbReference type="SAM" id="MobiDB-lite"/>
    </source>
</evidence>
<dbReference type="AlphaFoldDB" id="A0A9P0A1E8"/>
<gene>
    <name evidence="2" type="ORF">BEMITA_LOCUS3163</name>
</gene>
<keyword evidence="3" id="KW-1185">Reference proteome</keyword>
<protein>
    <submittedName>
        <fullName evidence="2">Uncharacterized protein</fullName>
    </submittedName>
</protein>
<name>A0A9P0A1E8_BEMTA</name>
<dbReference type="EMBL" id="OU963871">
    <property type="protein sequence ID" value="CAH0383744.1"/>
    <property type="molecule type" value="Genomic_DNA"/>
</dbReference>
<accession>A0A9P0A1E8</accession>